<accession>A0A0A9E9B8</accession>
<dbReference type="EMBL" id="GBRH01200506">
    <property type="protein sequence ID" value="JAD97389.1"/>
    <property type="molecule type" value="Transcribed_RNA"/>
</dbReference>
<dbReference type="AlphaFoldDB" id="A0A0A9E9B8"/>
<protein>
    <submittedName>
        <fullName evidence="1">Uncharacterized protein</fullName>
    </submittedName>
</protein>
<organism evidence="1">
    <name type="scientific">Arundo donax</name>
    <name type="common">Giant reed</name>
    <name type="synonym">Donax arundinaceus</name>
    <dbReference type="NCBI Taxonomy" id="35708"/>
    <lineage>
        <taxon>Eukaryota</taxon>
        <taxon>Viridiplantae</taxon>
        <taxon>Streptophyta</taxon>
        <taxon>Embryophyta</taxon>
        <taxon>Tracheophyta</taxon>
        <taxon>Spermatophyta</taxon>
        <taxon>Magnoliopsida</taxon>
        <taxon>Liliopsida</taxon>
        <taxon>Poales</taxon>
        <taxon>Poaceae</taxon>
        <taxon>PACMAD clade</taxon>
        <taxon>Arundinoideae</taxon>
        <taxon>Arundineae</taxon>
        <taxon>Arundo</taxon>
    </lineage>
</organism>
<name>A0A0A9E9B8_ARUDO</name>
<sequence length="26" mass="3020">MPIIKGQRQSCHTGLRVIEQQRNNVN</sequence>
<evidence type="ECO:0000313" key="1">
    <source>
        <dbReference type="EMBL" id="JAD97389.1"/>
    </source>
</evidence>
<reference evidence="1" key="2">
    <citation type="journal article" date="2015" name="Data Brief">
        <title>Shoot transcriptome of the giant reed, Arundo donax.</title>
        <authorList>
            <person name="Barrero R.A."/>
            <person name="Guerrero F.D."/>
            <person name="Moolhuijzen P."/>
            <person name="Goolsby J.A."/>
            <person name="Tidwell J."/>
            <person name="Bellgard S.E."/>
            <person name="Bellgard M.I."/>
        </authorList>
    </citation>
    <scope>NUCLEOTIDE SEQUENCE</scope>
    <source>
        <tissue evidence="1">Shoot tissue taken approximately 20 cm above the soil surface</tissue>
    </source>
</reference>
<reference evidence="1" key="1">
    <citation type="submission" date="2014-09" db="EMBL/GenBank/DDBJ databases">
        <authorList>
            <person name="Magalhaes I.L.F."/>
            <person name="Oliveira U."/>
            <person name="Santos F.R."/>
            <person name="Vidigal T.H.D.A."/>
            <person name="Brescovit A.D."/>
            <person name="Santos A.J."/>
        </authorList>
    </citation>
    <scope>NUCLEOTIDE SEQUENCE</scope>
    <source>
        <tissue evidence="1">Shoot tissue taken approximately 20 cm above the soil surface</tissue>
    </source>
</reference>
<proteinExistence type="predicted"/>